<keyword evidence="2" id="KW-1185">Reference proteome</keyword>
<evidence type="ECO:0000313" key="2">
    <source>
        <dbReference type="Proteomes" id="UP000621455"/>
    </source>
</evidence>
<accession>A0ABX0NKK8</accession>
<dbReference type="Proteomes" id="UP000621455">
    <property type="component" value="Unassembled WGS sequence"/>
</dbReference>
<proteinExistence type="predicted"/>
<dbReference type="RefSeq" id="WP_167094526.1">
    <property type="nucleotide sequence ID" value="NZ_WHJG01000117.1"/>
</dbReference>
<organism evidence="1 2">
    <name type="scientific">Massilia frigida</name>
    <dbReference type="NCBI Taxonomy" id="2609281"/>
    <lineage>
        <taxon>Bacteria</taxon>
        <taxon>Pseudomonadati</taxon>
        <taxon>Pseudomonadota</taxon>
        <taxon>Betaproteobacteria</taxon>
        <taxon>Burkholderiales</taxon>
        <taxon>Oxalobacteraceae</taxon>
        <taxon>Telluria group</taxon>
        <taxon>Massilia</taxon>
    </lineage>
</organism>
<protein>
    <submittedName>
        <fullName evidence="1">Cro/Cl family transcriptional regulator</fullName>
    </submittedName>
</protein>
<dbReference type="InterPro" id="IPR010982">
    <property type="entry name" value="Lambda_DNA-bd_dom_sf"/>
</dbReference>
<dbReference type="Gene3D" id="1.10.260.40">
    <property type="entry name" value="lambda repressor-like DNA-binding domains"/>
    <property type="match status" value="1"/>
</dbReference>
<dbReference type="EMBL" id="WHJG01000117">
    <property type="protein sequence ID" value="NHZ84163.1"/>
    <property type="molecule type" value="Genomic_DNA"/>
</dbReference>
<gene>
    <name evidence="1" type="ORF">F2P44_33670</name>
</gene>
<reference evidence="1 2" key="1">
    <citation type="submission" date="2019-10" db="EMBL/GenBank/DDBJ databases">
        <title>Taxonomy of Antarctic Massilia spp.: description of Massilia rubra sp. nov., Massilia aquatica sp. nov., Massilia mucilaginosa sp. nov., Massilia frigida sp. nov. isolated from streams, lakes and regoliths.</title>
        <authorList>
            <person name="Holochova P."/>
            <person name="Sedlacek I."/>
            <person name="Kralova S."/>
            <person name="Maslanova I."/>
            <person name="Busse H.-J."/>
            <person name="Stankova E."/>
            <person name="Vrbovska V."/>
            <person name="Kovarovic V."/>
            <person name="Bartak M."/>
            <person name="Svec P."/>
            <person name="Pantucek R."/>
        </authorList>
    </citation>
    <scope>NUCLEOTIDE SEQUENCE [LARGE SCALE GENOMIC DNA]</scope>
    <source>
        <strain evidence="1 2">CCM 8695</strain>
    </source>
</reference>
<evidence type="ECO:0000313" key="1">
    <source>
        <dbReference type="EMBL" id="NHZ84163.1"/>
    </source>
</evidence>
<sequence length="88" mass="10208">MDKLLTYLNSLAKHQRRLFCESCKTTEGYLRKAISAKQLLRVTLCVAIERESKGAVTRIDLHPDDWLENWPELAFVGIQGRLDRKPHD</sequence>
<comment type="caution">
    <text evidence="1">The sequence shown here is derived from an EMBL/GenBank/DDBJ whole genome shotgun (WGS) entry which is preliminary data.</text>
</comment>
<name>A0ABX0NKK8_9BURK</name>